<sequence>MDNWDDDRLWAALTERNKGQGGVYAVASSGIYCRFGCPSRPPLRKNVRFYAAPAEASEAGYRACKRCKPDQPAA</sequence>
<dbReference type="Gene3D" id="3.40.10.10">
    <property type="entry name" value="DNA Methylphosphotriester Repair Domain"/>
    <property type="match status" value="1"/>
</dbReference>
<dbReference type="InterPro" id="IPR035451">
    <property type="entry name" value="Ada-like_dom_sf"/>
</dbReference>
<dbReference type="Pfam" id="PF02805">
    <property type="entry name" value="Ada_Zn_binding"/>
    <property type="match status" value="1"/>
</dbReference>
<comment type="caution">
    <text evidence="3">The sequence shown here is derived from an EMBL/GenBank/DDBJ whole genome shotgun (WGS) entry which is preliminary data.</text>
</comment>
<keyword evidence="1" id="KW-0010">Activator</keyword>
<gene>
    <name evidence="3" type="ORF">GB928_024640</name>
</gene>
<reference evidence="3" key="1">
    <citation type="submission" date="2022-04" db="EMBL/GenBank/DDBJ databases">
        <title>Shinella lacus sp. nov., a novel member of the genus Shinella from water.</title>
        <authorList>
            <person name="Deng Y."/>
        </authorList>
    </citation>
    <scope>NUCLEOTIDE SEQUENCE</scope>
    <source>
        <strain evidence="3">JCM 31239</strain>
    </source>
</reference>
<evidence type="ECO:0000313" key="3">
    <source>
        <dbReference type="EMBL" id="MDO6124386.1"/>
    </source>
</evidence>
<accession>A0ABT8XMD0</accession>
<dbReference type="InterPro" id="IPR004026">
    <property type="entry name" value="Ada_DNA_repair_Zn-bd"/>
</dbReference>
<organism evidence="3 4">
    <name type="scientific">Shinella curvata</name>
    <dbReference type="NCBI Taxonomy" id="1817964"/>
    <lineage>
        <taxon>Bacteria</taxon>
        <taxon>Pseudomonadati</taxon>
        <taxon>Pseudomonadota</taxon>
        <taxon>Alphaproteobacteria</taxon>
        <taxon>Hyphomicrobiales</taxon>
        <taxon>Rhizobiaceae</taxon>
        <taxon>Shinella</taxon>
    </lineage>
</organism>
<evidence type="ECO:0000259" key="2">
    <source>
        <dbReference type="Pfam" id="PF02805"/>
    </source>
</evidence>
<feature type="domain" description="Ada DNA repair metal-binding" evidence="2">
    <location>
        <begin position="9"/>
        <end position="70"/>
    </location>
</feature>
<evidence type="ECO:0000313" key="4">
    <source>
        <dbReference type="Proteomes" id="UP001177080"/>
    </source>
</evidence>
<proteinExistence type="predicted"/>
<dbReference type="RefSeq" id="WP_244763431.1">
    <property type="nucleotide sequence ID" value="NZ_JALJCJ010000007.1"/>
</dbReference>
<dbReference type="SUPFAM" id="SSF57884">
    <property type="entry name" value="Ada DNA repair protein, N-terminal domain (N-Ada 10)"/>
    <property type="match status" value="1"/>
</dbReference>
<name>A0ABT8XMD0_9HYPH</name>
<protein>
    <recommendedName>
        <fullName evidence="2">Ada DNA repair metal-binding domain-containing protein</fullName>
    </recommendedName>
</protein>
<evidence type="ECO:0000256" key="1">
    <source>
        <dbReference type="ARBA" id="ARBA00023159"/>
    </source>
</evidence>
<keyword evidence="4" id="KW-1185">Reference proteome</keyword>
<dbReference type="Proteomes" id="UP001177080">
    <property type="component" value="Unassembled WGS sequence"/>
</dbReference>
<dbReference type="EMBL" id="WHSC02000012">
    <property type="protein sequence ID" value="MDO6124386.1"/>
    <property type="molecule type" value="Genomic_DNA"/>
</dbReference>